<keyword evidence="5" id="KW-1185">Reference proteome</keyword>
<dbReference type="PANTHER" id="PTHR10039">
    <property type="entry name" value="AMELOGENIN"/>
    <property type="match status" value="1"/>
</dbReference>
<feature type="compositionally biased region" description="Low complexity" evidence="2">
    <location>
        <begin position="76"/>
        <end position="87"/>
    </location>
</feature>
<dbReference type="OrthoDB" id="5967843at2759"/>
<feature type="domain" description="Nephrocystin 3-like N-terminal" evidence="3">
    <location>
        <begin position="375"/>
        <end position="421"/>
    </location>
</feature>
<feature type="compositionally biased region" description="Polar residues" evidence="2">
    <location>
        <begin position="88"/>
        <end position="111"/>
    </location>
</feature>
<dbReference type="AlphaFoldDB" id="A0A067Q5U2"/>
<name>A0A067Q5U2_9AGAM</name>
<evidence type="ECO:0000313" key="5">
    <source>
        <dbReference type="Proteomes" id="UP000027265"/>
    </source>
</evidence>
<protein>
    <recommendedName>
        <fullName evidence="3">Nephrocystin 3-like N-terminal domain-containing protein</fullName>
    </recommendedName>
</protein>
<dbReference type="SUPFAM" id="SSF52540">
    <property type="entry name" value="P-loop containing nucleoside triphosphate hydrolases"/>
    <property type="match status" value="1"/>
</dbReference>
<accession>A0A067Q5U2</accession>
<evidence type="ECO:0000313" key="4">
    <source>
        <dbReference type="EMBL" id="KDQ58867.1"/>
    </source>
</evidence>
<dbReference type="HOGENOM" id="CLU_505329_0_0_1"/>
<evidence type="ECO:0000256" key="2">
    <source>
        <dbReference type="SAM" id="MobiDB-lite"/>
    </source>
</evidence>
<keyword evidence="1" id="KW-0677">Repeat</keyword>
<dbReference type="Pfam" id="PF24883">
    <property type="entry name" value="NPHP3_N"/>
    <property type="match status" value="1"/>
</dbReference>
<dbReference type="PANTHER" id="PTHR10039:SF14">
    <property type="entry name" value="NACHT DOMAIN-CONTAINING PROTEIN"/>
    <property type="match status" value="1"/>
</dbReference>
<evidence type="ECO:0000259" key="3">
    <source>
        <dbReference type="Pfam" id="PF24883"/>
    </source>
</evidence>
<dbReference type="InterPro" id="IPR027417">
    <property type="entry name" value="P-loop_NTPase"/>
</dbReference>
<dbReference type="Proteomes" id="UP000027265">
    <property type="component" value="Unassembled WGS sequence"/>
</dbReference>
<feature type="compositionally biased region" description="Low complexity" evidence="2">
    <location>
        <begin position="59"/>
        <end position="68"/>
    </location>
</feature>
<dbReference type="InterPro" id="IPR056884">
    <property type="entry name" value="NPHP3-like_N"/>
</dbReference>
<sequence length="539" mass="59730">MLQCGVSNPLIIRLSHPHHLDLSVWQPLQYYPRDPTSNRTDFYRRSSQSPSPGLPPSTPLSASTSLSTPLPPVNPTTPSNTASPSPSQHISNHVPATNLIPPSNITYSSNPCPLPNPVPLSENLPSSPAPPSEIQTPPSHLPPPPTQTHTSSPMISQLSPEPVALPEDPGIPDFATLIGKDLAAALKDVGELLGHFPFVKTIGGLTGQFFKIVEVLTWVWKDHTSRNLQSLLDHTRSKPKESMGQRILHHQLDQDLQRDYEKYLHELWGTFQLEIALGTNQKVVAMERNIATIPAQLADVHAAAKEGNPDHIDGTEWRQKLECSPNTCEHILDEIEAWALLNATDSRPPVAHFLGVAGLGKTTVAHSVAHRPLKVSKKPPSPLLIVMDALDECSEGHSLLKLLLEVTDSIRGHIKIFFTSRPERKIDDILKCQKLHPIQVPLHDASNNTDIRTYFENRLPRLLPYRDTEVFQLSCKASGLFIWASTIWNPFTIRPQQPRIILKETSGHSMTSFFAGHTRTLGLVALHSRLPSSLLLRQF</sequence>
<organism evidence="4 5">
    <name type="scientific">Jaapia argillacea MUCL 33604</name>
    <dbReference type="NCBI Taxonomy" id="933084"/>
    <lineage>
        <taxon>Eukaryota</taxon>
        <taxon>Fungi</taxon>
        <taxon>Dikarya</taxon>
        <taxon>Basidiomycota</taxon>
        <taxon>Agaricomycotina</taxon>
        <taxon>Agaricomycetes</taxon>
        <taxon>Agaricomycetidae</taxon>
        <taxon>Jaapiales</taxon>
        <taxon>Jaapiaceae</taxon>
        <taxon>Jaapia</taxon>
    </lineage>
</organism>
<feature type="region of interest" description="Disordered" evidence="2">
    <location>
        <begin position="36"/>
        <end position="167"/>
    </location>
</feature>
<dbReference type="EMBL" id="KL197716">
    <property type="protein sequence ID" value="KDQ58867.1"/>
    <property type="molecule type" value="Genomic_DNA"/>
</dbReference>
<dbReference type="InParanoid" id="A0A067Q5U2"/>
<reference evidence="5" key="1">
    <citation type="journal article" date="2014" name="Proc. Natl. Acad. Sci. U.S.A.">
        <title>Extensive sampling of basidiomycete genomes demonstrates inadequacy of the white-rot/brown-rot paradigm for wood decay fungi.</title>
        <authorList>
            <person name="Riley R."/>
            <person name="Salamov A.A."/>
            <person name="Brown D.W."/>
            <person name="Nagy L.G."/>
            <person name="Floudas D."/>
            <person name="Held B.W."/>
            <person name="Levasseur A."/>
            <person name="Lombard V."/>
            <person name="Morin E."/>
            <person name="Otillar R."/>
            <person name="Lindquist E.A."/>
            <person name="Sun H."/>
            <person name="LaButti K.M."/>
            <person name="Schmutz J."/>
            <person name="Jabbour D."/>
            <person name="Luo H."/>
            <person name="Baker S.E."/>
            <person name="Pisabarro A.G."/>
            <person name="Walton J.D."/>
            <person name="Blanchette R.A."/>
            <person name="Henrissat B."/>
            <person name="Martin F."/>
            <person name="Cullen D."/>
            <person name="Hibbett D.S."/>
            <person name="Grigoriev I.V."/>
        </authorList>
    </citation>
    <scope>NUCLEOTIDE SEQUENCE [LARGE SCALE GENOMIC DNA]</scope>
    <source>
        <strain evidence="5">MUCL 33604</strain>
    </source>
</reference>
<evidence type="ECO:0000256" key="1">
    <source>
        <dbReference type="ARBA" id="ARBA00022737"/>
    </source>
</evidence>
<proteinExistence type="predicted"/>
<gene>
    <name evidence="4" type="ORF">JAAARDRAFT_46538</name>
</gene>